<dbReference type="Gene3D" id="3.30.420.60">
    <property type="entry name" value="eRF1 domain 2"/>
    <property type="match status" value="1"/>
</dbReference>
<accession>U6JWP2</accession>
<dbReference type="SUPFAM" id="SSF53137">
    <property type="entry name" value="Translational machinery components"/>
    <property type="match status" value="1"/>
</dbReference>
<name>U6JWP2_9EIME</name>
<evidence type="ECO:0000313" key="2">
    <source>
        <dbReference type="EMBL" id="CDJ29875.1"/>
    </source>
</evidence>
<dbReference type="GO" id="GO:0003747">
    <property type="term" value="F:translation release factor activity"/>
    <property type="evidence" value="ECO:0007669"/>
    <property type="project" value="InterPro"/>
</dbReference>
<dbReference type="InterPro" id="IPR004403">
    <property type="entry name" value="Peptide_chain-rel_eRF1/aRF1"/>
</dbReference>
<protein>
    <submittedName>
        <fullName evidence="2">Eukaryotic peptide chain release factor subunit, putative</fullName>
    </submittedName>
</protein>
<dbReference type="VEuPathDB" id="ToxoDB:EMH_0053320"/>
<dbReference type="OrthoDB" id="10254527at2759"/>
<proteinExistence type="predicted"/>
<dbReference type="AlphaFoldDB" id="U6JWP2"/>
<organism evidence="2 3">
    <name type="scientific">Eimeria mitis</name>
    <dbReference type="NCBI Taxonomy" id="44415"/>
    <lineage>
        <taxon>Eukaryota</taxon>
        <taxon>Sar</taxon>
        <taxon>Alveolata</taxon>
        <taxon>Apicomplexa</taxon>
        <taxon>Conoidasida</taxon>
        <taxon>Coccidia</taxon>
        <taxon>Eucoccidiorida</taxon>
        <taxon>Eimeriorina</taxon>
        <taxon>Eimeriidae</taxon>
        <taxon>Eimeria</taxon>
    </lineage>
</organism>
<gene>
    <name evidence="2" type="ORF">EMH_0053320</name>
</gene>
<dbReference type="InterPro" id="IPR042226">
    <property type="entry name" value="eFR1_2_sf"/>
</dbReference>
<reference evidence="2" key="2">
    <citation type="submission" date="2013-10" db="EMBL/GenBank/DDBJ databases">
        <authorList>
            <person name="Aslett M."/>
        </authorList>
    </citation>
    <scope>NUCLEOTIDE SEQUENCE [LARGE SCALE GENOMIC DNA]</scope>
    <source>
        <strain evidence="2">Houghton</strain>
    </source>
</reference>
<dbReference type="RefSeq" id="XP_013352444.1">
    <property type="nucleotide sequence ID" value="XM_013496990.1"/>
</dbReference>
<feature type="domain" description="eRF1" evidence="1">
    <location>
        <begin position="2"/>
        <end position="79"/>
    </location>
</feature>
<dbReference type="PANTHER" id="PTHR10113">
    <property type="entry name" value="PEPTIDE CHAIN RELEASE FACTOR SUBUNIT 1"/>
    <property type="match status" value="1"/>
</dbReference>
<sequence length="80" mass="8867">MEKRHNYVRKVAETAVQMFITQDKVNVSGLVLAGSADFKNDLAMSDMFDQRLQAKIIKIVDVSYGGDNGFNQAIELAAET</sequence>
<keyword evidence="3" id="KW-1185">Reference proteome</keyword>
<evidence type="ECO:0000313" key="3">
    <source>
        <dbReference type="Proteomes" id="UP000030744"/>
    </source>
</evidence>
<dbReference type="Proteomes" id="UP000030744">
    <property type="component" value="Unassembled WGS sequence"/>
</dbReference>
<dbReference type="EMBL" id="HG682166">
    <property type="protein sequence ID" value="CDJ29875.1"/>
    <property type="molecule type" value="Genomic_DNA"/>
</dbReference>
<dbReference type="GeneID" id="25380004"/>
<dbReference type="Pfam" id="PF03464">
    <property type="entry name" value="eRF1_2"/>
    <property type="match status" value="1"/>
</dbReference>
<evidence type="ECO:0000259" key="1">
    <source>
        <dbReference type="Pfam" id="PF03464"/>
    </source>
</evidence>
<dbReference type="InterPro" id="IPR005141">
    <property type="entry name" value="eRF1_2"/>
</dbReference>
<reference evidence="2" key="1">
    <citation type="submission" date="2013-10" db="EMBL/GenBank/DDBJ databases">
        <title>Genomic analysis of the causative agents of coccidiosis in chickens.</title>
        <authorList>
            <person name="Reid A.J."/>
            <person name="Blake D."/>
            <person name="Billington K."/>
            <person name="Browne H."/>
            <person name="Dunn M."/>
            <person name="Hung S."/>
            <person name="Kawahara F."/>
            <person name="Miranda-Saavedra D."/>
            <person name="Mourier T."/>
            <person name="Nagra H."/>
            <person name="Otto T.D."/>
            <person name="Rawlings N."/>
            <person name="Sanchez A."/>
            <person name="Sanders M."/>
            <person name="Subramaniam C."/>
            <person name="Tay Y."/>
            <person name="Dear P."/>
            <person name="Doerig C."/>
            <person name="Gruber A."/>
            <person name="Parkinson J."/>
            <person name="Shirley M."/>
            <person name="Wan K.L."/>
            <person name="Berriman M."/>
            <person name="Tomley F."/>
            <person name="Pain A."/>
        </authorList>
    </citation>
    <scope>NUCLEOTIDE SEQUENCE [LARGE SCALE GENOMIC DNA]</scope>
    <source>
        <strain evidence="2">Houghton</strain>
    </source>
</reference>